<comment type="similarity">
    <text evidence="2 4">Belongs to the pterin-4-alpha-carbinolamine dehydratase family.</text>
</comment>
<accession>A0A926EX33</accession>
<reference evidence="5" key="1">
    <citation type="submission" date="2020-08" db="EMBL/GenBank/DDBJ databases">
        <title>Genome public.</title>
        <authorList>
            <person name="Liu C."/>
            <person name="Sun Q."/>
        </authorList>
    </citation>
    <scope>NUCLEOTIDE SEQUENCE</scope>
    <source>
        <strain evidence="5">BX21</strain>
    </source>
</reference>
<organism evidence="5 6">
    <name type="scientific">Paratissierella segnis</name>
    <dbReference type="NCBI Taxonomy" id="2763679"/>
    <lineage>
        <taxon>Bacteria</taxon>
        <taxon>Bacillati</taxon>
        <taxon>Bacillota</taxon>
        <taxon>Tissierellia</taxon>
        <taxon>Tissierellales</taxon>
        <taxon>Tissierellaceae</taxon>
        <taxon>Paratissierella</taxon>
    </lineage>
</organism>
<dbReference type="Pfam" id="PF01329">
    <property type="entry name" value="Pterin_4a"/>
    <property type="match status" value="1"/>
</dbReference>
<dbReference type="Gene3D" id="3.30.1360.20">
    <property type="entry name" value="Transcriptional coactivator/pterin dehydratase"/>
    <property type="match status" value="1"/>
</dbReference>
<keyword evidence="6" id="KW-1185">Reference proteome</keyword>
<dbReference type="EC" id="4.2.1.96" evidence="4"/>
<dbReference type="InterPro" id="IPR036428">
    <property type="entry name" value="PCD_sf"/>
</dbReference>
<comment type="caution">
    <text evidence="5">The sequence shown here is derived from an EMBL/GenBank/DDBJ whole genome shotgun (WGS) entry which is preliminary data.</text>
</comment>
<dbReference type="RefSeq" id="WP_262429473.1">
    <property type="nucleotide sequence ID" value="NZ_JACRTG010000018.1"/>
</dbReference>
<evidence type="ECO:0000256" key="1">
    <source>
        <dbReference type="ARBA" id="ARBA00001554"/>
    </source>
</evidence>
<dbReference type="CDD" id="cd00913">
    <property type="entry name" value="PCD_DCoH_subfamily_a"/>
    <property type="match status" value="1"/>
</dbReference>
<dbReference type="NCBIfam" id="NF002017">
    <property type="entry name" value="PRK00823.1-2"/>
    <property type="match status" value="1"/>
</dbReference>
<protein>
    <recommendedName>
        <fullName evidence="4">Putative pterin-4-alpha-carbinolamine dehydratase</fullName>
        <shortName evidence="4">PHS</shortName>
        <ecNumber evidence="4">4.2.1.96</ecNumber>
    </recommendedName>
    <alternativeName>
        <fullName evidence="4">4-alpha-hydroxy-tetrahydropterin dehydratase</fullName>
    </alternativeName>
    <alternativeName>
        <fullName evidence="4">Pterin carbinolamine dehydratase</fullName>
        <shortName evidence="4">PCD</shortName>
    </alternativeName>
</protein>
<dbReference type="EMBL" id="JACRTG010000018">
    <property type="protein sequence ID" value="MBC8588019.1"/>
    <property type="molecule type" value="Genomic_DNA"/>
</dbReference>
<dbReference type="PANTHER" id="PTHR42805:SF1">
    <property type="entry name" value="PTERIN-4-ALPHA-CARBINOLAMINE DEHYDRATASE-RELATED"/>
    <property type="match status" value="1"/>
</dbReference>
<dbReference type="SUPFAM" id="SSF55248">
    <property type="entry name" value="PCD-like"/>
    <property type="match status" value="1"/>
</dbReference>
<name>A0A926EX33_9FIRM</name>
<dbReference type="PANTHER" id="PTHR42805">
    <property type="entry name" value="PTERIN-4-ALPHA-CARBINOLAMINE DEHYDRATASE-RELATED"/>
    <property type="match status" value="1"/>
</dbReference>
<gene>
    <name evidence="5" type="ORF">H8707_07190</name>
</gene>
<dbReference type="AlphaFoldDB" id="A0A926EX33"/>
<evidence type="ECO:0000313" key="5">
    <source>
        <dbReference type="EMBL" id="MBC8588019.1"/>
    </source>
</evidence>
<dbReference type="GO" id="GO:0006729">
    <property type="term" value="P:tetrahydrobiopterin biosynthetic process"/>
    <property type="evidence" value="ECO:0007669"/>
    <property type="project" value="InterPro"/>
</dbReference>
<dbReference type="NCBIfam" id="NF002016">
    <property type="entry name" value="PRK00823.1-1"/>
    <property type="match status" value="1"/>
</dbReference>
<proteinExistence type="inferred from homology"/>
<comment type="catalytic activity">
    <reaction evidence="1 4">
        <text>(4aS,6R)-4a-hydroxy-L-erythro-5,6,7,8-tetrahydrobiopterin = (6R)-L-erythro-6,7-dihydrobiopterin + H2O</text>
        <dbReference type="Rhea" id="RHEA:11920"/>
        <dbReference type="ChEBI" id="CHEBI:15377"/>
        <dbReference type="ChEBI" id="CHEBI:15642"/>
        <dbReference type="ChEBI" id="CHEBI:43120"/>
        <dbReference type="EC" id="4.2.1.96"/>
    </reaction>
</comment>
<sequence length="110" mass="12776">MESLLEKKCIPCSIGDIPLSPDEIDEYLENLQNGWKVIEDKKIEKTYKFKNFKEALDFTNKVGELAEAEGHHPDIYLAWGKVIIYLWTHKINGLHENDFIMAAKIDKIIK</sequence>
<dbReference type="HAMAP" id="MF_00434">
    <property type="entry name" value="Pterin_4_alpha"/>
    <property type="match status" value="1"/>
</dbReference>
<keyword evidence="3 4" id="KW-0456">Lyase</keyword>
<evidence type="ECO:0000256" key="4">
    <source>
        <dbReference type="HAMAP-Rule" id="MF_00434"/>
    </source>
</evidence>
<evidence type="ECO:0000256" key="2">
    <source>
        <dbReference type="ARBA" id="ARBA00006472"/>
    </source>
</evidence>
<evidence type="ECO:0000256" key="3">
    <source>
        <dbReference type="ARBA" id="ARBA00023239"/>
    </source>
</evidence>
<dbReference type="Proteomes" id="UP000601171">
    <property type="component" value="Unassembled WGS sequence"/>
</dbReference>
<dbReference type="InterPro" id="IPR050376">
    <property type="entry name" value="Pterin-4-alpha-carb_dehyd"/>
</dbReference>
<dbReference type="GO" id="GO:0008124">
    <property type="term" value="F:4-alpha-hydroxytetrahydrobiopterin dehydratase activity"/>
    <property type="evidence" value="ECO:0007669"/>
    <property type="project" value="UniProtKB-UniRule"/>
</dbReference>
<evidence type="ECO:0000313" key="6">
    <source>
        <dbReference type="Proteomes" id="UP000601171"/>
    </source>
</evidence>
<dbReference type="InterPro" id="IPR001533">
    <property type="entry name" value="Pterin_deHydtase"/>
</dbReference>